<comment type="caution">
    <text evidence="3">The sequence shown here is derived from an EMBL/GenBank/DDBJ whole genome shotgun (WGS) entry which is preliminary data.</text>
</comment>
<evidence type="ECO:0000313" key="4">
    <source>
        <dbReference type="Proteomes" id="UP001432027"/>
    </source>
</evidence>
<organism evidence="3 4">
    <name type="scientific">Pristionchus entomophagus</name>
    <dbReference type="NCBI Taxonomy" id="358040"/>
    <lineage>
        <taxon>Eukaryota</taxon>
        <taxon>Metazoa</taxon>
        <taxon>Ecdysozoa</taxon>
        <taxon>Nematoda</taxon>
        <taxon>Chromadorea</taxon>
        <taxon>Rhabditida</taxon>
        <taxon>Rhabditina</taxon>
        <taxon>Diplogasteromorpha</taxon>
        <taxon>Diplogasteroidea</taxon>
        <taxon>Neodiplogasteridae</taxon>
        <taxon>Pristionchus</taxon>
    </lineage>
</organism>
<feature type="region of interest" description="Disordered" evidence="1">
    <location>
        <begin position="1"/>
        <end position="59"/>
    </location>
</feature>
<dbReference type="AlphaFoldDB" id="A0AAV5T9Q4"/>
<proteinExistence type="predicted"/>
<feature type="non-terminal residue" evidence="3">
    <location>
        <position position="1"/>
    </location>
</feature>
<dbReference type="Proteomes" id="UP001432027">
    <property type="component" value="Unassembled WGS sequence"/>
</dbReference>
<evidence type="ECO:0000259" key="2">
    <source>
        <dbReference type="Pfam" id="PF24628"/>
    </source>
</evidence>
<reference evidence="3" key="1">
    <citation type="submission" date="2023-10" db="EMBL/GenBank/DDBJ databases">
        <title>Genome assembly of Pristionchus species.</title>
        <authorList>
            <person name="Yoshida K."/>
            <person name="Sommer R.J."/>
        </authorList>
    </citation>
    <scope>NUCLEOTIDE SEQUENCE</scope>
    <source>
        <strain evidence="3">RS0144</strain>
    </source>
</reference>
<dbReference type="InterPro" id="IPR056044">
    <property type="entry name" value="DUF7627"/>
</dbReference>
<dbReference type="EMBL" id="BTSX01000003">
    <property type="protein sequence ID" value="GMS91067.1"/>
    <property type="molecule type" value="Genomic_DNA"/>
</dbReference>
<dbReference type="Pfam" id="PF24628">
    <property type="entry name" value="DUF7627"/>
    <property type="match status" value="1"/>
</dbReference>
<accession>A0AAV5T9Q4</accession>
<evidence type="ECO:0000313" key="3">
    <source>
        <dbReference type="EMBL" id="GMS91067.1"/>
    </source>
</evidence>
<feature type="domain" description="DUF7627" evidence="2">
    <location>
        <begin position="71"/>
        <end position="355"/>
    </location>
</feature>
<keyword evidence="4" id="KW-1185">Reference proteome</keyword>
<sequence length="366" mass="40911">YSMQNGSGAPPRSTRPRQEGGANRRMFASIQSTLRSGKEFRPDGASAVRNERGPRRREHTPVVLKSVDEVIEQLADLERRGEHSTSQIKQNLEASSSTLDEMWDEEWTKLVDVLIKMCLESDEAVFVVDLLPLFMKYSNFVDLFRERMLAVASEFVLPSEGGEGEGHRLEQVPAFFGSLLCARWPRGMHRDTHESNPVLFTAFEIVRGWLMVVQEGSEGERKDDKKETEKVSARWGGVEPLDAVADALQDGCRIDGEEEEEGAEPAADPAHLEDEEEAIADSSPELLNRCCSALAALCESQQRSLWLSRPELVDDMYKCIKVAIIHNRQIDGGVKCALLHTYLLMNEWTRSKAVTTKCAATQTAAS</sequence>
<protein>
    <recommendedName>
        <fullName evidence="2">DUF7627 domain-containing protein</fullName>
    </recommendedName>
</protein>
<name>A0AAV5T9Q4_9BILA</name>
<gene>
    <name evidence="3" type="ORF">PENTCL1PPCAC_13242</name>
</gene>
<evidence type="ECO:0000256" key="1">
    <source>
        <dbReference type="SAM" id="MobiDB-lite"/>
    </source>
</evidence>